<organism evidence="1 2">
    <name type="scientific">Castanea mollissima</name>
    <name type="common">Chinese chestnut</name>
    <dbReference type="NCBI Taxonomy" id="60419"/>
    <lineage>
        <taxon>Eukaryota</taxon>
        <taxon>Viridiplantae</taxon>
        <taxon>Streptophyta</taxon>
        <taxon>Embryophyta</taxon>
        <taxon>Tracheophyta</taxon>
        <taxon>Spermatophyta</taxon>
        <taxon>Magnoliopsida</taxon>
        <taxon>eudicotyledons</taxon>
        <taxon>Gunneridae</taxon>
        <taxon>Pentapetalae</taxon>
        <taxon>rosids</taxon>
        <taxon>fabids</taxon>
        <taxon>Fagales</taxon>
        <taxon>Fagaceae</taxon>
        <taxon>Castanea</taxon>
    </lineage>
</organism>
<keyword evidence="2" id="KW-1185">Reference proteome</keyword>
<name>A0A8J4QLW6_9ROSI</name>
<dbReference type="Proteomes" id="UP000737018">
    <property type="component" value="Unassembled WGS sequence"/>
</dbReference>
<accession>A0A8J4QLW6</accession>
<sequence>MLSLRVAALFYAGSNCHESTKHKAASMHLPRPGTCWKQNRDGVFILSYKTTVIVEDFCEQSLTCTAVIYKADGNSTFLPR</sequence>
<dbReference type="AlphaFoldDB" id="A0A8J4QLW6"/>
<evidence type="ECO:0000313" key="2">
    <source>
        <dbReference type="Proteomes" id="UP000737018"/>
    </source>
</evidence>
<comment type="caution">
    <text evidence="1">The sequence shown here is derived from an EMBL/GenBank/DDBJ whole genome shotgun (WGS) entry which is preliminary data.</text>
</comment>
<proteinExistence type="predicted"/>
<gene>
    <name evidence="1" type="ORF">CMV_025476</name>
</gene>
<dbReference type="EMBL" id="JRKL02006736">
    <property type="protein sequence ID" value="KAF3948544.1"/>
    <property type="molecule type" value="Genomic_DNA"/>
</dbReference>
<evidence type="ECO:0000313" key="1">
    <source>
        <dbReference type="EMBL" id="KAF3948544.1"/>
    </source>
</evidence>
<reference evidence="1" key="1">
    <citation type="submission" date="2020-03" db="EMBL/GenBank/DDBJ databases">
        <title>Castanea mollissima Vanexum genome sequencing.</title>
        <authorList>
            <person name="Staton M."/>
        </authorList>
    </citation>
    <scope>NUCLEOTIDE SEQUENCE</scope>
    <source>
        <tissue evidence="1">Leaf</tissue>
    </source>
</reference>
<protein>
    <submittedName>
        <fullName evidence="1">Uncharacterized protein</fullName>
    </submittedName>
</protein>